<dbReference type="InterPro" id="IPR009061">
    <property type="entry name" value="DNA-bd_dom_put_sf"/>
</dbReference>
<dbReference type="CDD" id="cd00769">
    <property type="entry name" value="PheRS_beta_core"/>
    <property type="match status" value="1"/>
</dbReference>
<dbReference type="SUPFAM" id="SSF46955">
    <property type="entry name" value="Putative DNA-binding domain"/>
    <property type="match status" value="1"/>
</dbReference>
<dbReference type="Gene3D" id="3.30.56.10">
    <property type="match status" value="2"/>
</dbReference>
<dbReference type="Gene3D" id="3.30.70.380">
    <property type="entry name" value="Ferrodoxin-fold anticodon-binding domain"/>
    <property type="match status" value="1"/>
</dbReference>
<keyword evidence="12" id="KW-0067">ATP-binding</keyword>
<evidence type="ECO:0000259" key="21">
    <source>
        <dbReference type="PROSITE" id="PS51483"/>
    </source>
</evidence>
<evidence type="ECO:0000256" key="14">
    <source>
        <dbReference type="ARBA" id="ARBA00022884"/>
    </source>
</evidence>
<evidence type="ECO:0000256" key="4">
    <source>
        <dbReference type="ARBA" id="ARBA00011209"/>
    </source>
</evidence>
<dbReference type="InterPro" id="IPR012340">
    <property type="entry name" value="NA-bd_OB-fold"/>
</dbReference>
<evidence type="ECO:0000256" key="15">
    <source>
        <dbReference type="ARBA" id="ARBA00022917"/>
    </source>
</evidence>
<keyword evidence="16" id="KW-0030">Aminoacyl-tRNA synthetase</keyword>
<dbReference type="PANTHER" id="PTHR10947">
    <property type="entry name" value="PHENYLALANYL-TRNA SYNTHETASE BETA CHAIN AND LEUCINE-RICH REPEAT-CONTAINING PROTEIN 47"/>
    <property type="match status" value="1"/>
</dbReference>
<protein>
    <recommendedName>
        <fullName evidence="6">Phenylalanine--tRNA ligase beta subunit</fullName>
        <ecNumber evidence="5">6.1.1.20</ecNumber>
    </recommendedName>
    <alternativeName>
        <fullName evidence="17">Phenylalanyl-tRNA synthetase beta subunit</fullName>
    </alternativeName>
</protein>
<dbReference type="EMBL" id="CAFAAE010000085">
    <property type="protein sequence ID" value="CAB4791957.1"/>
    <property type="molecule type" value="Genomic_DNA"/>
</dbReference>
<feature type="domain" description="TRNA-binding" evidence="19">
    <location>
        <begin position="42"/>
        <end position="153"/>
    </location>
</feature>
<dbReference type="CDD" id="cd02796">
    <property type="entry name" value="tRNA_bind_bactPheRS"/>
    <property type="match status" value="1"/>
</dbReference>
<dbReference type="AlphaFoldDB" id="A0A6J6XD40"/>
<dbReference type="InterPro" id="IPR033714">
    <property type="entry name" value="tRNA_bind_bactPheRS"/>
</dbReference>
<dbReference type="InterPro" id="IPR005121">
    <property type="entry name" value="Fdx_antiC-bd"/>
</dbReference>
<keyword evidence="15" id="KW-0648">Protein biosynthesis</keyword>
<feature type="domain" description="FDX-ACB" evidence="20">
    <location>
        <begin position="733"/>
        <end position="824"/>
    </location>
</feature>
<comment type="similarity">
    <text evidence="3">Belongs to the phenylalanyl-tRNA synthetase beta subunit family. Type 1 subfamily.</text>
</comment>
<keyword evidence="10" id="KW-0479">Metal-binding</keyword>
<dbReference type="GO" id="GO:0000049">
    <property type="term" value="F:tRNA binding"/>
    <property type="evidence" value="ECO:0007669"/>
    <property type="project" value="UniProtKB-KW"/>
</dbReference>
<evidence type="ECO:0000256" key="8">
    <source>
        <dbReference type="ARBA" id="ARBA00022555"/>
    </source>
</evidence>
<evidence type="ECO:0000256" key="6">
    <source>
        <dbReference type="ARBA" id="ARBA00017032"/>
    </source>
</evidence>
<reference evidence="22" key="1">
    <citation type="submission" date="2020-05" db="EMBL/GenBank/DDBJ databases">
        <authorList>
            <person name="Chiriac C."/>
            <person name="Salcher M."/>
            <person name="Ghai R."/>
            <person name="Kavagutti S V."/>
        </authorList>
    </citation>
    <scope>NUCLEOTIDE SEQUENCE</scope>
</reference>
<dbReference type="SMART" id="SM00896">
    <property type="entry name" value="FDX-ACB"/>
    <property type="match status" value="1"/>
</dbReference>
<dbReference type="GO" id="GO:0009328">
    <property type="term" value="C:phenylalanine-tRNA ligase complex"/>
    <property type="evidence" value="ECO:0007669"/>
    <property type="project" value="TreeGrafter"/>
</dbReference>
<dbReference type="Gene3D" id="2.40.50.140">
    <property type="entry name" value="Nucleic acid-binding proteins"/>
    <property type="match status" value="1"/>
</dbReference>
<dbReference type="InterPro" id="IPR002547">
    <property type="entry name" value="tRNA-bd_dom"/>
</dbReference>
<dbReference type="SUPFAM" id="SSF54991">
    <property type="entry name" value="Anticodon-binding domain of PheRS"/>
    <property type="match status" value="1"/>
</dbReference>
<evidence type="ECO:0000256" key="3">
    <source>
        <dbReference type="ARBA" id="ARBA00008653"/>
    </source>
</evidence>
<evidence type="ECO:0000256" key="1">
    <source>
        <dbReference type="ARBA" id="ARBA00001946"/>
    </source>
</evidence>
<dbReference type="SUPFAM" id="SSF56037">
    <property type="entry name" value="PheT/TilS domain"/>
    <property type="match status" value="1"/>
</dbReference>
<dbReference type="Pfam" id="PF03483">
    <property type="entry name" value="B3_4"/>
    <property type="match status" value="1"/>
</dbReference>
<dbReference type="InterPro" id="IPR005147">
    <property type="entry name" value="tRNA_synthase_B5-dom"/>
</dbReference>
<evidence type="ECO:0000256" key="11">
    <source>
        <dbReference type="ARBA" id="ARBA00022741"/>
    </source>
</evidence>
<dbReference type="Pfam" id="PF03484">
    <property type="entry name" value="B5"/>
    <property type="match status" value="1"/>
</dbReference>
<dbReference type="InterPro" id="IPR004532">
    <property type="entry name" value="Phe-tRNA-ligase_IIc_bsu_bact"/>
</dbReference>
<evidence type="ECO:0000256" key="17">
    <source>
        <dbReference type="ARBA" id="ARBA00033189"/>
    </source>
</evidence>
<dbReference type="PROSITE" id="PS51447">
    <property type="entry name" value="FDX_ACB"/>
    <property type="match status" value="1"/>
</dbReference>
<dbReference type="GO" id="GO:0005524">
    <property type="term" value="F:ATP binding"/>
    <property type="evidence" value="ECO:0007669"/>
    <property type="project" value="UniProtKB-KW"/>
</dbReference>
<dbReference type="GO" id="GO:0006432">
    <property type="term" value="P:phenylalanyl-tRNA aminoacylation"/>
    <property type="evidence" value="ECO:0007669"/>
    <property type="project" value="InterPro"/>
</dbReference>
<keyword evidence="9" id="KW-0436">Ligase</keyword>
<dbReference type="Pfam" id="PF03147">
    <property type="entry name" value="FDX-ACB"/>
    <property type="match status" value="1"/>
</dbReference>
<comment type="catalytic activity">
    <reaction evidence="18">
        <text>tRNA(Phe) + L-phenylalanine + ATP = L-phenylalanyl-tRNA(Phe) + AMP + diphosphate + H(+)</text>
        <dbReference type="Rhea" id="RHEA:19413"/>
        <dbReference type="Rhea" id="RHEA-COMP:9668"/>
        <dbReference type="Rhea" id="RHEA-COMP:9699"/>
        <dbReference type="ChEBI" id="CHEBI:15378"/>
        <dbReference type="ChEBI" id="CHEBI:30616"/>
        <dbReference type="ChEBI" id="CHEBI:33019"/>
        <dbReference type="ChEBI" id="CHEBI:58095"/>
        <dbReference type="ChEBI" id="CHEBI:78442"/>
        <dbReference type="ChEBI" id="CHEBI:78531"/>
        <dbReference type="ChEBI" id="CHEBI:456215"/>
        <dbReference type="EC" id="6.1.1.20"/>
    </reaction>
</comment>
<sequence length="826" mass="88836">MKLPLSWLAEFVEIPKSESVSSIAEHFVSVGFEVESIENAADNIKGPLVIGTVIAIEELKDHKKPIRYVELDCAEKEHRFVICGATNFLVGDKVVVALPGALLPGDFAIAARETYGKTSNGMICSSRELGLSEDHSGIMVVNDSLLKNGDDAVKVLVIDDPVIDIAVNPDRGYALSIRGAARELASALKVPFKDPADSTLPANLKVQGKSKAIEVVIDESTGADLIFLRTLENVNTNNPSPIWMQRRIQKCGMRSISVAVDITNYVMLELGQPLHAFDADKLSGRIHVQSAGKFSKIKTLDGVERNLSKSDLLIADDKNPLAIAGTMGGLESEVTSDTKRITIEAAHFSALAVAKNSRNHILSSEASRRFERGVDPALAEVASARAALLLIELTGALYVGVQSAGGMPKISAITLAPANISTLIGYEYSDSQVSAALESVGCLVNQSGKSKSWEITPPSWRPDLQNTADLSEEVARRYGYQLIPSLLPPVRINGESGLNLPQKRKRAIAIKLANLGLTEVQTYPFVSAEIMKLLGFTGDRAKTFRIANPMSDETPFLRTHLTPGLLLTAQRNINRGAKSIAIFELGSIFRNLTELKSQATIRTDKRPTGSVISEIYNSVPKQPLHAGGILGGKIESAGWWGKGRAVAWSDAVDMAATLLDEMGATYKVSNTELAPWHPGRCAEFQIDGKPVAHAGELHPRIISELGLPERTSAFVVVLDAVPFREQIVAPKVWTMPAAIQDISLIVADTISSADVSAALKEGAGDLLESITLFDRYDQVGEGKISLAFTLVFRAEDRTLTAEEVSLLRESAGNAAVKACGATIRTA</sequence>
<dbReference type="SUPFAM" id="SSF50249">
    <property type="entry name" value="Nucleic acid-binding proteins"/>
    <property type="match status" value="1"/>
</dbReference>
<evidence type="ECO:0000256" key="2">
    <source>
        <dbReference type="ARBA" id="ARBA00004496"/>
    </source>
</evidence>
<dbReference type="GO" id="GO:0000287">
    <property type="term" value="F:magnesium ion binding"/>
    <property type="evidence" value="ECO:0007669"/>
    <property type="project" value="InterPro"/>
</dbReference>
<dbReference type="Pfam" id="PF17759">
    <property type="entry name" value="tRNA_synthFbeta"/>
    <property type="match status" value="1"/>
</dbReference>
<dbReference type="HAMAP" id="MF_00283">
    <property type="entry name" value="Phe_tRNA_synth_beta1"/>
    <property type="match status" value="1"/>
</dbReference>
<dbReference type="InterPro" id="IPR020825">
    <property type="entry name" value="Phe-tRNA_synthase-like_B3/B4"/>
</dbReference>
<dbReference type="InterPro" id="IPR036690">
    <property type="entry name" value="Fdx_antiC-bd_sf"/>
</dbReference>
<organism evidence="22">
    <name type="scientific">freshwater metagenome</name>
    <dbReference type="NCBI Taxonomy" id="449393"/>
    <lineage>
        <taxon>unclassified sequences</taxon>
        <taxon>metagenomes</taxon>
        <taxon>ecological metagenomes</taxon>
    </lineage>
</organism>
<dbReference type="NCBIfam" id="TIGR00472">
    <property type="entry name" value="pheT_bact"/>
    <property type="match status" value="1"/>
</dbReference>
<keyword evidence="13" id="KW-0460">Magnesium</keyword>
<gene>
    <name evidence="22" type="ORF">UFOPK2982_00654</name>
</gene>
<dbReference type="PROSITE" id="PS50886">
    <property type="entry name" value="TRBD"/>
    <property type="match status" value="1"/>
</dbReference>
<accession>A0A6J6XD40</accession>
<dbReference type="InterPro" id="IPR005146">
    <property type="entry name" value="B3/B4_tRNA-bd"/>
</dbReference>
<dbReference type="Gene3D" id="3.50.40.10">
    <property type="entry name" value="Phenylalanyl-trna Synthetase, Chain B, domain 3"/>
    <property type="match status" value="1"/>
</dbReference>
<evidence type="ECO:0000259" key="19">
    <source>
        <dbReference type="PROSITE" id="PS50886"/>
    </source>
</evidence>
<evidence type="ECO:0000313" key="22">
    <source>
        <dbReference type="EMBL" id="CAB4791957.1"/>
    </source>
</evidence>
<evidence type="ECO:0000256" key="5">
    <source>
        <dbReference type="ARBA" id="ARBA00012814"/>
    </source>
</evidence>
<comment type="cofactor">
    <cofactor evidence="1">
        <name>Mg(2+)</name>
        <dbReference type="ChEBI" id="CHEBI:18420"/>
    </cofactor>
</comment>
<dbReference type="PROSITE" id="PS51483">
    <property type="entry name" value="B5"/>
    <property type="match status" value="1"/>
</dbReference>
<evidence type="ECO:0000259" key="20">
    <source>
        <dbReference type="PROSITE" id="PS51447"/>
    </source>
</evidence>
<evidence type="ECO:0000256" key="16">
    <source>
        <dbReference type="ARBA" id="ARBA00023146"/>
    </source>
</evidence>
<dbReference type="InterPro" id="IPR041616">
    <property type="entry name" value="PheRS_beta_core"/>
</dbReference>
<dbReference type="EC" id="6.1.1.20" evidence="5"/>
<dbReference type="InterPro" id="IPR045060">
    <property type="entry name" value="Phe-tRNA-ligase_IIc_bsu"/>
</dbReference>
<name>A0A6J6XD40_9ZZZZ</name>
<keyword evidence="11" id="KW-0547">Nucleotide-binding</keyword>
<dbReference type="SMART" id="SM00874">
    <property type="entry name" value="B5"/>
    <property type="match status" value="1"/>
</dbReference>
<feature type="domain" description="B5" evidence="21">
    <location>
        <begin position="408"/>
        <end position="485"/>
    </location>
</feature>
<dbReference type="PANTHER" id="PTHR10947:SF0">
    <property type="entry name" value="PHENYLALANINE--TRNA LIGASE BETA SUBUNIT"/>
    <property type="match status" value="1"/>
</dbReference>
<proteinExistence type="inferred from homology"/>
<keyword evidence="8" id="KW-0820">tRNA-binding</keyword>
<dbReference type="GO" id="GO:0004826">
    <property type="term" value="F:phenylalanine-tRNA ligase activity"/>
    <property type="evidence" value="ECO:0007669"/>
    <property type="project" value="UniProtKB-EC"/>
</dbReference>
<evidence type="ECO:0000256" key="13">
    <source>
        <dbReference type="ARBA" id="ARBA00022842"/>
    </source>
</evidence>
<comment type="subunit">
    <text evidence="4">Tetramer of two alpha and two beta subunits.</text>
</comment>
<evidence type="ECO:0000256" key="10">
    <source>
        <dbReference type="ARBA" id="ARBA00022723"/>
    </source>
</evidence>
<dbReference type="Pfam" id="PF01588">
    <property type="entry name" value="tRNA_bind"/>
    <property type="match status" value="1"/>
</dbReference>
<dbReference type="InterPro" id="IPR045864">
    <property type="entry name" value="aa-tRNA-synth_II/BPL/LPL"/>
</dbReference>
<dbReference type="SMART" id="SM00873">
    <property type="entry name" value="B3_4"/>
    <property type="match status" value="1"/>
</dbReference>
<evidence type="ECO:0000256" key="7">
    <source>
        <dbReference type="ARBA" id="ARBA00022490"/>
    </source>
</evidence>
<evidence type="ECO:0000256" key="9">
    <source>
        <dbReference type="ARBA" id="ARBA00022598"/>
    </source>
</evidence>
<dbReference type="SUPFAM" id="SSF55681">
    <property type="entry name" value="Class II aaRS and biotin synthetases"/>
    <property type="match status" value="1"/>
</dbReference>
<dbReference type="Gene3D" id="3.30.930.10">
    <property type="entry name" value="Bira Bifunctional Protein, Domain 2"/>
    <property type="match status" value="1"/>
</dbReference>
<comment type="subcellular location">
    <subcellularLocation>
        <location evidence="2">Cytoplasm</location>
    </subcellularLocation>
</comment>
<evidence type="ECO:0000256" key="18">
    <source>
        <dbReference type="ARBA" id="ARBA00049255"/>
    </source>
</evidence>
<keyword evidence="14" id="KW-0694">RNA-binding</keyword>
<evidence type="ECO:0000256" key="12">
    <source>
        <dbReference type="ARBA" id="ARBA00022840"/>
    </source>
</evidence>
<keyword evidence="7" id="KW-0963">Cytoplasm</keyword>